<accession>A0ABW7G806</accession>
<organism evidence="2 3">
    <name type="scientific">Pelomonas nitida</name>
    <dbReference type="NCBI Taxonomy" id="3299027"/>
    <lineage>
        <taxon>Bacteria</taxon>
        <taxon>Pseudomonadati</taxon>
        <taxon>Pseudomonadota</taxon>
        <taxon>Betaproteobacteria</taxon>
        <taxon>Burkholderiales</taxon>
        <taxon>Sphaerotilaceae</taxon>
        <taxon>Roseateles</taxon>
    </lineage>
</organism>
<name>A0ABW7G806_9BURK</name>
<dbReference type="Proteomes" id="UP001606305">
    <property type="component" value="Unassembled WGS sequence"/>
</dbReference>
<keyword evidence="3" id="KW-1185">Reference proteome</keyword>
<dbReference type="Pfam" id="PF14534">
    <property type="entry name" value="DUF4440"/>
    <property type="match status" value="1"/>
</dbReference>
<protein>
    <submittedName>
        <fullName evidence="2">DUF4440 domain-containing protein</fullName>
    </submittedName>
</protein>
<evidence type="ECO:0000259" key="1">
    <source>
        <dbReference type="Pfam" id="PF14534"/>
    </source>
</evidence>
<dbReference type="InterPro" id="IPR027843">
    <property type="entry name" value="DUF4440"/>
</dbReference>
<evidence type="ECO:0000313" key="2">
    <source>
        <dbReference type="EMBL" id="MFG6458048.1"/>
    </source>
</evidence>
<sequence length="103" mass="11072">MSGALLDELRRLELELHHPGVKLDEARLQALLHAGFHEVGRSGLPYDRATVVRFLAEQGRSPAPLPEVVSDAFAVHPLGPAAALLTFRSANCLVQRISEIGGA</sequence>
<evidence type="ECO:0000313" key="3">
    <source>
        <dbReference type="Proteomes" id="UP001606305"/>
    </source>
</evidence>
<feature type="domain" description="DUF4440" evidence="1">
    <location>
        <begin position="9"/>
        <end position="88"/>
    </location>
</feature>
<comment type="caution">
    <text evidence="2">The sequence shown here is derived from an EMBL/GenBank/DDBJ whole genome shotgun (WGS) entry which is preliminary data.</text>
</comment>
<dbReference type="RefSeq" id="WP_394488902.1">
    <property type="nucleotide sequence ID" value="NZ_JBIGIA010000010.1"/>
</dbReference>
<proteinExistence type="predicted"/>
<reference evidence="2 3" key="1">
    <citation type="submission" date="2024-09" db="EMBL/GenBank/DDBJ databases">
        <title>Novel species of the genus Pelomonas and Roseateles isolated from streams.</title>
        <authorList>
            <person name="Lu H."/>
        </authorList>
    </citation>
    <scope>NUCLEOTIDE SEQUENCE [LARGE SCALE GENOMIC DNA]</scope>
    <source>
        <strain evidence="2 3">BYS96W</strain>
    </source>
</reference>
<dbReference type="EMBL" id="JBIGIA010000010">
    <property type="protein sequence ID" value="MFG6458048.1"/>
    <property type="molecule type" value="Genomic_DNA"/>
</dbReference>
<gene>
    <name evidence="2" type="ORF">ACG00X_14505</name>
</gene>